<dbReference type="SUPFAM" id="SSF52540">
    <property type="entry name" value="P-loop containing nucleoside triphosphate hydrolases"/>
    <property type="match status" value="1"/>
</dbReference>
<sequence length="670" mass="73134">MSVQFTSIQLEGFRGFTRAQSLDLDADVVLVRGNNGSGKTSLVDGFLWLLSGDLEYLDQRVKGMRKDHDPVVSRYAGGEARVVIELTADDEPYVFTRSGRHRASTLTAVRNGRQQPGAERILAEVFGHTDAEALAVSVNTWGILRQDAVRATLDAGAAMHDRIAAIVGLERVTAFSSATKQAARDLLTRRTASNRAFEALKHRRQEAVERARVARAEVPATSGDDAVRASLDRLSRKLPRGFVYDVPTATDVTAFGRALRNVSEALVVLRDLRVKGTRAPAVDAAGIESIEREVTEARERLDEATRRGPAAIRLAEAALSLLADDTCPVCGQSVDRTTLADRLRETVAMSSELVSAVQEANDALASSSSRLSAARLGLEEAQRIAHETATARAALREAVAAESGMRLAEVPDDPDELQSAVDGFERTLGESRILWRELRQASAAAHLERLDAEANALETELAAMTTELSALDRSYESAKALDDSAHAAAERIIAGALAKLQPSFAEVFDRLNPNPAFTELRSRQDVFRKANQVKPVVYDPIRELEANPLLVFSEGQVNVVALSYFLGMALNAHDAMLPFLILDDPLQSLDTVAVLGFGDLFRRLRGRRQLIVTTHDRRYADILARKLAPREPGDKTIVHDFEGWTREGPKVKSSEPALAEIIPLVKRHAA</sequence>
<dbReference type="Pfam" id="PF13476">
    <property type="entry name" value="AAA_23"/>
    <property type="match status" value="1"/>
</dbReference>
<comment type="similarity">
    <text evidence="1">Belongs to the SMC family. SbcC subfamily.</text>
</comment>
<evidence type="ECO:0000313" key="7">
    <source>
        <dbReference type="Proteomes" id="UP001147653"/>
    </source>
</evidence>
<dbReference type="AlphaFoldDB" id="A0A9X3NDZ7"/>
<reference evidence="6" key="1">
    <citation type="submission" date="2022-10" db="EMBL/GenBank/DDBJ databases">
        <title>The WGS of Solirubrobacter phytolaccae KCTC 29190.</title>
        <authorList>
            <person name="Jiang Z."/>
        </authorList>
    </citation>
    <scope>NUCLEOTIDE SEQUENCE</scope>
    <source>
        <strain evidence="6">KCTC 29190</strain>
    </source>
</reference>
<evidence type="ECO:0000256" key="1">
    <source>
        <dbReference type="ARBA" id="ARBA00006930"/>
    </source>
</evidence>
<dbReference type="Proteomes" id="UP001147653">
    <property type="component" value="Unassembled WGS sequence"/>
</dbReference>
<dbReference type="GO" id="GO:0006302">
    <property type="term" value="P:double-strand break repair"/>
    <property type="evidence" value="ECO:0007669"/>
    <property type="project" value="InterPro"/>
</dbReference>
<evidence type="ECO:0000313" key="6">
    <source>
        <dbReference type="EMBL" id="MDA0183172.1"/>
    </source>
</evidence>
<feature type="domain" description="Rad50/SbcC-type AAA" evidence="5">
    <location>
        <begin position="7"/>
        <end position="101"/>
    </location>
</feature>
<comment type="subunit">
    <text evidence="2">Heterodimer of SbcC and SbcD.</text>
</comment>
<dbReference type="InterPro" id="IPR027417">
    <property type="entry name" value="P-loop_NTPase"/>
</dbReference>
<evidence type="ECO:0000256" key="2">
    <source>
        <dbReference type="ARBA" id="ARBA00011322"/>
    </source>
</evidence>
<dbReference type="RefSeq" id="WP_270027569.1">
    <property type="nucleotide sequence ID" value="NZ_JAPDDP010000048.1"/>
</dbReference>
<name>A0A9X3NDZ7_9ACTN</name>
<dbReference type="GO" id="GO:0016887">
    <property type="term" value="F:ATP hydrolysis activity"/>
    <property type="evidence" value="ECO:0007669"/>
    <property type="project" value="InterPro"/>
</dbReference>
<organism evidence="6 7">
    <name type="scientific">Solirubrobacter phytolaccae</name>
    <dbReference type="NCBI Taxonomy" id="1404360"/>
    <lineage>
        <taxon>Bacteria</taxon>
        <taxon>Bacillati</taxon>
        <taxon>Actinomycetota</taxon>
        <taxon>Thermoleophilia</taxon>
        <taxon>Solirubrobacterales</taxon>
        <taxon>Solirubrobacteraceae</taxon>
        <taxon>Solirubrobacter</taxon>
    </lineage>
</organism>
<protein>
    <recommendedName>
        <fullName evidence="3">Nuclease SbcCD subunit C</fullName>
    </recommendedName>
</protein>
<accession>A0A9X3NDZ7</accession>
<gene>
    <name evidence="6" type="ORF">OJ997_22875</name>
</gene>
<proteinExistence type="inferred from homology"/>
<feature type="coiled-coil region" evidence="4">
    <location>
        <begin position="440"/>
        <end position="474"/>
    </location>
</feature>
<evidence type="ECO:0000256" key="3">
    <source>
        <dbReference type="ARBA" id="ARBA00013368"/>
    </source>
</evidence>
<dbReference type="Gene3D" id="3.40.50.300">
    <property type="entry name" value="P-loop containing nucleotide triphosphate hydrolases"/>
    <property type="match status" value="2"/>
</dbReference>
<keyword evidence="4" id="KW-0175">Coiled coil</keyword>
<dbReference type="PANTHER" id="PTHR32114:SF2">
    <property type="entry name" value="ABC TRANSPORTER ABCH.3"/>
    <property type="match status" value="1"/>
</dbReference>
<dbReference type="EMBL" id="JAPDDP010000048">
    <property type="protein sequence ID" value="MDA0183172.1"/>
    <property type="molecule type" value="Genomic_DNA"/>
</dbReference>
<dbReference type="PANTHER" id="PTHR32114">
    <property type="entry name" value="ABC TRANSPORTER ABCH.3"/>
    <property type="match status" value="1"/>
</dbReference>
<dbReference type="InterPro" id="IPR038729">
    <property type="entry name" value="Rad50/SbcC_AAA"/>
</dbReference>
<evidence type="ECO:0000259" key="5">
    <source>
        <dbReference type="Pfam" id="PF13476"/>
    </source>
</evidence>
<comment type="caution">
    <text evidence="6">The sequence shown here is derived from an EMBL/GenBank/DDBJ whole genome shotgun (WGS) entry which is preliminary data.</text>
</comment>
<keyword evidence="7" id="KW-1185">Reference proteome</keyword>
<evidence type="ECO:0000256" key="4">
    <source>
        <dbReference type="SAM" id="Coils"/>
    </source>
</evidence>